<evidence type="ECO:0000259" key="1">
    <source>
        <dbReference type="PROSITE" id="PS51186"/>
    </source>
</evidence>
<organism evidence="2 3">
    <name type="scientific">Paractinoplanes aksuensis</name>
    <dbReference type="NCBI Taxonomy" id="2939490"/>
    <lineage>
        <taxon>Bacteria</taxon>
        <taxon>Bacillati</taxon>
        <taxon>Actinomycetota</taxon>
        <taxon>Actinomycetes</taxon>
        <taxon>Micromonosporales</taxon>
        <taxon>Micromonosporaceae</taxon>
        <taxon>Paractinoplanes</taxon>
    </lineage>
</organism>
<evidence type="ECO:0000313" key="3">
    <source>
        <dbReference type="Proteomes" id="UP001523369"/>
    </source>
</evidence>
<dbReference type="EMBL" id="JAMYJR010000038">
    <property type="protein sequence ID" value="MCO8275540.1"/>
    <property type="molecule type" value="Genomic_DNA"/>
</dbReference>
<reference evidence="2 3" key="1">
    <citation type="submission" date="2022-06" db="EMBL/GenBank/DDBJ databases">
        <title>New Species of the Genus Actinoplanes, ActinopZanes ferrugineus.</title>
        <authorList>
            <person name="Ding P."/>
        </authorList>
    </citation>
    <scope>NUCLEOTIDE SEQUENCE [LARGE SCALE GENOMIC DNA]</scope>
    <source>
        <strain evidence="2 3">TRM88003</strain>
    </source>
</reference>
<name>A0ABT1DXD4_9ACTN</name>
<keyword evidence="3" id="KW-1185">Reference proteome</keyword>
<dbReference type="Proteomes" id="UP001523369">
    <property type="component" value="Unassembled WGS sequence"/>
</dbReference>
<feature type="domain" description="N-acetyltransferase" evidence="1">
    <location>
        <begin position="100"/>
        <end position="231"/>
    </location>
</feature>
<dbReference type="SUPFAM" id="SSF55729">
    <property type="entry name" value="Acyl-CoA N-acyltransferases (Nat)"/>
    <property type="match status" value="1"/>
</dbReference>
<gene>
    <name evidence="2" type="ORF">M1L60_33645</name>
</gene>
<protein>
    <submittedName>
        <fullName evidence="2">GNAT family N-acetyltransferase</fullName>
    </submittedName>
</protein>
<comment type="caution">
    <text evidence="2">The sequence shown here is derived from an EMBL/GenBank/DDBJ whole genome shotgun (WGS) entry which is preliminary data.</text>
</comment>
<proteinExistence type="predicted"/>
<dbReference type="Pfam" id="PF08445">
    <property type="entry name" value="FR47"/>
    <property type="match status" value="1"/>
</dbReference>
<evidence type="ECO:0000313" key="2">
    <source>
        <dbReference type="EMBL" id="MCO8275540.1"/>
    </source>
</evidence>
<dbReference type="Gene3D" id="3.40.630.30">
    <property type="match status" value="1"/>
</dbReference>
<dbReference type="InterPro" id="IPR013653">
    <property type="entry name" value="GCN5-like_dom"/>
</dbReference>
<sequence>MTISSDPLTRPVWASLTSRHAALAEVCGLAAGYPGDVADLHAVADPLDRRAWADLAVLAGPATPITVPGGPDVPARGWALHRRRSAVQLTGARIRTCRDPRVVTLTSADLAAMHALAQRAGTGRLWTRALALGQHLGVRRHGRLIAMAGERLRPAGWAEISSVHVDPAYAGRGWEAGIVAALAHVIEERGERPFLHILASDAVRVRRFGALGFTDRRPITFHSYRRITTRRL</sequence>
<dbReference type="InterPro" id="IPR000182">
    <property type="entry name" value="GNAT_dom"/>
</dbReference>
<dbReference type="InterPro" id="IPR016181">
    <property type="entry name" value="Acyl_CoA_acyltransferase"/>
</dbReference>
<dbReference type="RefSeq" id="WP_253241603.1">
    <property type="nucleotide sequence ID" value="NZ_JAMYJR010000038.1"/>
</dbReference>
<accession>A0ABT1DXD4</accession>
<dbReference type="PROSITE" id="PS51186">
    <property type="entry name" value="GNAT"/>
    <property type="match status" value="1"/>
</dbReference>